<dbReference type="InterPro" id="IPR022385">
    <property type="entry name" value="Rhs_assc_core"/>
</dbReference>
<feature type="compositionally biased region" description="Low complexity" evidence="5">
    <location>
        <begin position="1392"/>
        <end position="1402"/>
    </location>
</feature>
<dbReference type="Proteomes" id="UP000585638">
    <property type="component" value="Unassembled WGS sequence"/>
</dbReference>
<dbReference type="GO" id="GO:0005576">
    <property type="term" value="C:extracellular region"/>
    <property type="evidence" value="ECO:0007669"/>
    <property type="project" value="UniProtKB-SubCell"/>
</dbReference>
<evidence type="ECO:0000256" key="3">
    <source>
        <dbReference type="ARBA" id="ARBA00022737"/>
    </source>
</evidence>
<dbReference type="NCBIfam" id="TIGR03696">
    <property type="entry name" value="Rhs_assc_core"/>
    <property type="match status" value="1"/>
</dbReference>
<accession>A0A7W9NEA0</accession>
<evidence type="ECO:0000256" key="2">
    <source>
        <dbReference type="ARBA" id="ARBA00022525"/>
    </source>
</evidence>
<feature type="region of interest" description="Disordered" evidence="5">
    <location>
        <begin position="1369"/>
        <end position="1402"/>
    </location>
</feature>
<dbReference type="NCBIfam" id="TIGR01643">
    <property type="entry name" value="YD_repeat_2x"/>
    <property type="match status" value="4"/>
</dbReference>
<dbReference type="InterPro" id="IPR031325">
    <property type="entry name" value="RHS_repeat"/>
</dbReference>
<protein>
    <submittedName>
        <fullName evidence="8">RHS repeat-associated protein</fullName>
    </submittedName>
</protein>
<keyword evidence="2" id="KW-0964">Secreted</keyword>
<comment type="subcellular location">
    <subcellularLocation>
        <location evidence="1">Secreted</location>
    </subcellularLocation>
</comment>
<evidence type="ECO:0000313" key="9">
    <source>
        <dbReference type="Proteomes" id="UP000585638"/>
    </source>
</evidence>
<dbReference type="Pfam" id="PF25023">
    <property type="entry name" value="TEN_YD-shell"/>
    <property type="match status" value="1"/>
</dbReference>
<dbReference type="GO" id="GO:0005737">
    <property type="term" value="C:cytoplasm"/>
    <property type="evidence" value="ECO:0007669"/>
    <property type="project" value="InterPro"/>
</dbReference>
<gene>
    <name evidence="8" type="ORF">BJ998_000375</name>
</gene>
<dbReference type="InterPro" id="IPR006530">
    <property type="entry name" value="YD"/>
</dbReference>
<evidence type="ECO:0000259" key="7">
    <source>
        <dbReference type="PROSITE" id="PS01159"/>
    </source>
</evidence>
<organism evidence="8 9">
    <name type="scientific">Kutzneria kofuensis</name>
    <dbReference type="NCBI Taxonomy" id="103725"/>
    <lineage>
        <taxon>Bacteria</taxon>
        <taxon>Bacillati</taxon>
        <taxon>Actinomycetota</taxon>
        <taxon>Actinomycetes</taxon>
        <taxon>Pseudonocardiales</taxon>
        <taxon>Pseudonocardiaceae</taxon>
        <taxon>Kutzneria</taxon>
    </lineage>
</organism>
<feature type="region of interest" description="Disordered" evidence="5">
    <location>
        <begin position="40"/>
        <end position="90"/>
    </location>
</feature>
<dbReference type="Pfam" id="PF05593">
    <property type="entry name" value="RHS_repeat"/>
    <property type="match status" value="1"/>
</dbReference>
<dbReference type="InterPro" id="IPR056823">
    <property type="entry name" value="TEN-like_YD-shell"/>
</dbReference>
<dbReference type="PANTHER" id="PTHR32305">
    <property type="match status" value="1"/>
</dbReference>
<evidence type="ECO:0000313" key="8">
    <source>
        <dbReference type="EMBL" id="MBB5889179.1"/>
    </source>
</evidence>
<proteinExistence type="predicted"/>
<feature type="region of interest" description="Disordered" evidence="5">
    <location>
        <begin position="1901"/>
        <end position="1923"/>
    </location>
</feature>
<keyword evidence="3" id="KW-0677">Repeat</keyword>
<keyword evidence="6" id="KW-0732">Signal</keyword>
<sequence length="1923" mass="207100">MRRLRRGVAGVLPAVLAAGALCMLTPSVAWAGEPSVPLPGVASTPVSQQQKTDRPNDQATSSELHGNQPSSTTKDGGGVDTATPLSPSASWSVAAQTGDFSWSYPMRVPPSAGGLDPRISLNYKSSSVDGRTSATNNQASWVGDGWDLSVGFIERSYIPCANDVKPVKDVGDLCWRSDNATAAYGGGGGQLVRDDKTGVWKNKEDDGSRIERLTGAANGDNDGEYWRITTVDGTQYFFGDRPESKSTWTVPIFGNDDGEPCHAAAFADSHCVQAWRWNLDKVVDRHGNVIEYDYDAETNSYGLDVKDAAASYTRGGTLKEARYGIRDGQKATGRVEFTTADRCVPGSDCTADKKDNWPDVPWDDKCDTATCKDKYSPTFWSTKRLSKVTTQVLSGSNYTDVESWTLDQQFPASGDGEKPALWLKSVTDSAGDLSMPPVRFEGTKFPNRVDKVDGLGPLLRYRLTGIVSEAGGVTTVTYADPDCTATALPAAPESNTKRCYPMTWAKKDFSERTDYFNKYVVAQVAQSDMIAGNTEQVTSYDYLDGAGWAYDTSEFSKESDRTWNDFRGYGRVRVTRGKPGDLSGPQTMTETRYYRGMDGDKLPSGTRSVSVTDSEGGVRTDDAWLQGFNYESQAHNGTSEQVLDKSITTPSVRGPVATRGSLKAYQVNIGSTVDHVALSSGGWRSTRVDQTFDEYRQVTSTNDLGDTSTAADDRCTRVTYARDTDKWFIAFPNQSETVSVACDKTPSYPDNAITGSRTSYNDKGDATKAEVLDSHPASGANYVTASTTGYDALGRVVSRTDALGRTATTAYTPATGGPLTQTVATNPLGQSVTTTVDPAYGNPVKTVDANNRKTEIAYDALGHKTEVWLPNRARTPGVGGNAKFSYHVRNDAPTVITTTKIGPNGSYVSSNALFDGLLRLRQEQRPATGGGRLITDTRYDSQGRQYKVTQPYFNDAAVDEQLWIASDVDVPLQTDHEFDGLGRATVEIVKGGAFEKWRTVTGFDGDRSTVTPPAGGTATTTVLDARGNTVEMRQYHGSQPTGAYDTTTYTYTPAGQLATITDPAGNTWHKTYDLRGRLVRDEDVDTGTTTSTYDAANELASTTSSRGVTLTYDYDKLGRKIDTKIGDAVQSQWTYDTATFGKGEIASTTRFVDGHAYTSTTVGYDALYHPIAVTLTVPDSEGAIAGSYTQNMSYNVDGSAKGITYAAAGDLPAEPLSYTYDDLGELLTTSGGYDGNTYDYVTDTQYTRYGEVQRVQLGDTGKRTWLSTYYDDSTRRIQRTIIDAEVPSPMQSDTHYSYDDYGNITSIADTPQGKPADVQCFKQDYLQRLTEAWTPSGSCADAPSTAKLAGPAPYWQSYSYDKVGNRQTATQHAAAGDTVTTSTYPATGHKLSSTSTTGPAGTSSSQYVYDAAGNTVSRKLPGSTQTLDWDPEGHLSKVTEGSNVTDFVYDAEGTRLVRHDSTGTTLYLGGEELHVAKGSTAGKATRYYQYGPRTIGMRDATGLTWLAPDFQGTSQVAINSDTLQVTQRRQTPYGEPRGPTVTFPGTKGFLGGTVDSSIGLTQLGAREYDSGQGRFLSADPVMQTGNPQQLNPYGYANANPVNKTDASGLTAGSWCVTQACMDAGANSPGLSGYGIYPSGSPQHVEPHVAGPVYKPVSTHVAADAKVADHLRQLYAAEVGKLAPALKPGEAIPSDIEDQAWNDICREQSKMCEDDGISTLFQVGLLLPGDSTQIFLNGCSVDNSCGGGARAVVAAGNEAFSVGGPTEEAPQALRFEIPPDIQREMENARNSTLMTRQNPDEYSKKERSRSVTAAYDPETGSWAVGCSGGGQCAEGNALNNLAKETGDEGVRERAGFISTIRMEKNGVVTKYVCPVCQTKWGPWRFVRGVFGMPNGDWDGRFKASTNNGPGPKMGGPFEENPPEW</sequence>
<keyword evidence="9" id="KW-1185">Reference proteome</keyword>
<feature type="compositionally biased region" description="Polar residues" evidence="5">
    <location>
        <begin position="57"/>
        <end position="74"/>
    </location>
</feature>
<dbReference type="PROSITE" id="PS01159">
    <property type="entry name" value="WW_DOMAIN_1"/>
    <property type="match status" value="1"/>
</dbReference>
<comment type="caution">
    <text evidence="8">The sequence shown here is derived from an EMBL/GenBank/DDBJ whole genome shotgun (WGS) entry which is preliminary data.</text>
</comment>
<dbReference type="InterPro" id="IPR003284">
    <property type="entry name" value="Sal_SpvB"/>
</dbReference>
<feature type="signal peptide" evidence="6">
    <location>
        <begin position="1"/>
        <end position="31"/>
    </location>
</feature>
<dbReference type="RefSeq" id="WP_184857896.1">
    <property type="nucleotide sequence ID" value="NZ_JACHIR010000001.1"/>
</dbReference>
<evidence type="ECO:0000256" key="1">
    <source>
        <dbReference type="ARBA" id="ARBA00004613"/>
    </source>
</evidence>
<evidence type="ECO:0000256" key="4">
    <source>
        <dbReference type="ARBA" id="ARBA00023026"/>
    </source>
</evidence>
<dbReference type="EMBL" id="JACHIR010000001">
    <property type="protein sequence ID" value="MBB5889179.1"/>
    <property type="molecule type" value="Genomic_DNA"/>
</dbReference>
<dbReference type="PANTHER" id="PTHR32305:SF17">
    <property type="entry name" value="TRNA NUCLEASE WAPA"/>
    <property type="match status" value="1"/>
</dbReference>
<evidence type="ECO:0000256" key="6">
    <source>
        <dbReference type="SAM" id="SignalP"/>
    </source>
</evidence>
<dbReference type="Pfam" id="PF03534">
    <property type="entry name" value="SpvB"/>
    <property type="match status" value="1"/>
</dbReference>
<feature type="region of interest" description="Disordered" evidence="5">
    <location>
        <begin position="596"/>
        <end position="616"/>
    </location>
</feature>
<feature type="chain" id="PRO_5031395656" evidence="6">
    <location>
        <begin position="32"/>
        <end position="1923"/>
    </location>
</feature>
<dbReference type="Gene3D" id="2.180.10.10">
    <property type="entry name" value="RHS repeat-associated core"/>
    <property type="match status" value="2"/>
</dbReference>
<dbReference type="InterPro" id="IPR050708">
    <property type="entry name" value="T6SS_VgrG/RHS"/>
</dbReference>
<reference evidence="8 9" key="1">
    <citation type="submission" date="2020-08" db="EMBL/GenBank/DDBJ databases">
        <title>Sequencing the genomes of 1000 actinobacteria strains.</title>
        <authorList>
            <person name="Klenk H.-P."/>
        </authorList>
    </citation>
    <scope>NUCLEOTIDE SEQUENCE [LARGE SCALE GENOMIC DNA]</scope>
    <source>
        <strain evidence="8 9">DSM 43851</strain>
    </source>
</reference>
<dbReference type="InterPro" id="IPR001202">
    <property type="entry name" value="WW_dom"/>
</dbReference>
<name>A0A7W9NEA0_9PSEU</name>
<keyword evidence="4" id="KW-0843">Virulence</keyword>
<evidence type="ECO:0000256" key="5">
    <source>
        <dbReference type="SAM" id="MobiDB-lite"/>
    </source>
</evidence>
<feature type="domain" description="WW" evidence="7">
    <location>
        <begin position="226"/>
        <end position="251"/>
    </location>
</feature>